<dbReference type="PROSITE" id="PS50887">
    <property type="entry name" value="GGDEF"/>
    <property type="match status" value="1"/>
</dbReference>
<dbReference type="InterPro" id="IPR029787">
    <property type="entry name" value="Nucleotide_cyclase"/>
</dbReference>
<dbReference type="AlphaFoldDB" id="A0A0R2BA62"/>
<dbReference type="NCBIfam" id="TIGR00254">
    <property type="entry name" value="GGDEF"/>
    <property type="match status" value="1"/>
</dbReference>
<dbReference type="PANTHER" id="PTHR45138">
    <property type="entry name" value="REGULATORY COMPONENTS OF SENSORY TRANSDUCTION SYSTEM"/>
    <property type="match status" value="1"/>
</dbReference>
<organism evidence="3 4">
    <name type="scientific">Secundilactobacillus collinoides DSM 20515 = JCM 1123</name>
    <dbReference type="NCBI Taxonomy" id="1423733"/>
    <lineage>
        <taxon>Bacteria</taxon>
        <taxon>Bacillati</taxon>
        <taxon>Bacillota</taxon>
        <taxon>Bacilli</taxon>
        <taxon>Lactobacillales</taxon>
        <taxon>Lactobacillaceae</taxon>
        <taxon>Secundilactobacillus</taxon>
    </lineage>
</organism>
<evidence type="ECO:0000313" key="4">
    <source>
        <dbReference type="Proteomes" id="UP000051845"/>
    </source>
</evidence>
<dbReference type="InterPro" id="IPR050469">
    <property type="entry name" value="Diguanylate_Cyclase"/>
</dbReference>
<keyword evidence="1" id="KW-1133">Transmembrane helix</keyword>
<name>A0A0R2BA62_SECCO</name>
<dbReference type="PANTHER" id="PTHR45138:SF9">
    <property type="entry name" value="DIGUANYLATE CYCLASE DGCM-RELATED"/>
    <property type="match status" value="1"/>
</dbReference>
<accession>A0A0R2BA62</accession>
<reference evidence="3 4" key="1">
    <citation type="journal article" date="2015" name="Genome Announc.">
        <title>Expanding the biotechnology potential of lactobacilli through comparative genomics of 213 strains and associated genera.</title>
        <authorList>
            <person name="Sun Z."/>
            <person name="Harris H.M."/>
            <person name="McCann A."/>
            <person name="Guo C."/>
            <person name="Argimon S."/>
            <person name="Zhang W."/>
            <person name="Yang X."/>
            <person name="Jeffery I.B."/>
            <person name="Cooney J.C."/>
            <person name="Kagawa T.F."/>
            <person name="Liu W."/>
            <person name="Song Y."/>
            <person name="Salvetti E."/>
            <person name="Wrobel A."/>
            <person name="Rasinkangas P."/>
            <person name="Parkhill J."/>
            <person name="Rea M.C."/>
            <person name="O'Sullivan O."/>
            <person name="Ritari J."/>
            <person name="Douillard F.P."/>
            <person name="Paul Ross R."/>
            <person name="Yang R."/>
            <person name="Briner A.E."/>
            <person name="Felis G.E."/>
            <person name="de Vos W.M."/>
            <person name="Barrangou R."/>
            <person name="Klaenhammer T.R."/>
            <person name="Caufield P.W."/>
            <person name="Cui Y."/>
            <person name="Zhang H."/>
            <person name="O'Toole P.W."/>
        </authorList>
    </citation>
    <scope>NUCLEOTIDE SEQUENCE [LARGE SCALE GENOMIC DNA]</scope>
    <source>
        <strain evidence="3 4">DSM 20515</strain>
    </source>
</reference>
<comment type="caution">
    <text evidence="3">The sequence shown here is derived from an EMBL/GenBank/DDBJ whole genome shotgun (WGS) entry which is preliminary data.</text>
</comment>
<evidence type="ECO:0000313" key="3">
    <source>
        <dbReference type="EMBL" id="KRM76222.1"/>
    </source>
</evidence>
<dbReference type="EMBL" id="AYYR01000032">
    <property type="protein sequence ID" value="KRM76222.1"/>
    <property type="molecule type" value="Genomic_DNA"/>
</dbReference>
<keyword evidence="1" id="KW-0812">Transmembrane</keyword>
<dbReference type="SUPFAM" id="SSF55073">
    <property type="entry name" value="Nucleotide cyclase"/>
    <property type="match status" value="1"/>
</dbReference>
<feature type="transmembrane region" description="Helical" evidence="1">
    <location>
        <begin position="149"/>
        <end position="171"/>
    </location>
</feature>
<dbReference type="STRING" id="33960.TY91_02660"/>
<dbReference type="Pfam" id="PF00990">
    <property type="entry name" value="GGDEF"/>
    <property type="match status" value="1"/>
</dbReference>
<feature type="transmembrane region" description="Helical" evidence="1">
    <location>
        <begin position="177"/>
        <end position="199"/>
    </location>
</feature>
<proteinExistence type="predicted"/>
<protein>
    <submittedName>
        <fullName evidence="3">Signal transduction diguanylate cyclase</fullName>
    </submittedName>
</protein>
<gene>
    <name evidence="3" type="ORF">FC82_GL001731</name>
</gene>
<dbReference type="SMART" id="SM00267">
    <property type="entry name" value="GGDEF"/>
    <property type="match status" value="1"/>
</dbReference>
<dbReference type="Proteomes" id="UP000051845">
    <property type="component" value="Unassembled WGS sequence"/>
</dbReference>
<dbReference type="CDD" id="cd01949">
    <property type="entry name" value="GGDEF"/>
    <property type="match status" value="1"/>
</dbReference>
<sequence>MLPYWIWAIELAVAAFFMFGFLTVYINMSRHAFDTKRGTHISRQLWRIGLMAVILAMGTALFFLGLYAAIYSLMFYSMSLFVFIFPLMDENIAMWEYLIRAVGLLAVWIAHHMPFDGQIRPLALMLVVAWLVVMYRLNTRVRYHLPVNLIMSLIFAGLFWLTLPSSAFLVQSTRVHVIIQGMLMYLVMSTGVCIFWNIIRDSRNRSLHIAKVANYDSLTNAKSYSLYQKDVTEIFATAKTSGSPLTMVALDVDHFKIVNDQYGHLAGNKVLIHVATTLRKTLRSYGEQYQVYRTGGEEFTIVMPNTDLHQALPIVTKCWNQVRHQSCPYDEQTIHVSISLGVAQLRETDTSIENVFKRADDSLYISKRNGRDAITVDGQTQQVNQRADTADTYAFFAQGVYDDETQNPTRVRNELTLYQYQRKTATWTPSPLSDLSIDRLIQLAREAVVSLALQRIQLPISCKKFLNPEVIAKLTTFMRSPDGPETLTLVLARLPKKQALQRAAHAYHLGGIEIMLDVTHYDSEVATALNQVRPFDGLKYSLPDTDDEMVQAKALLTIKQWHKQAVEWAIPIIIGGVQDKAEVEWAQMQAKIHLLAGDYYQAPELPLMG</sequence>
<dbReference type="PATRIC" id="fig|1423733.4.peg.1821"/>
<feature type="transmembrane region" description="Helical" evidence="1">
    <location>
        <begin position="6"/>
        <end position="25"/>
    </location>
</feature>
<evidence type="ECO:0000259" key="2">
    <source>
        <dbReference type="PROSITE" id="PS50887"/>
    </source>
</evidence>
<dbReference type="Gene3D" id="3.30.70.270">
    <property type="match status" value="1"/>
</dbReference>
<feature type="domain" description="GGDEF" evidence="2">
    <location>
        <begin position="243"/>
        <end position="379"/>
    </location>
</feature>
<evidence type="ECO:0000256" key="1">
    <source>
        <dbReference type="SAM" id="Phobius"/>
    </source>
</evidence>
<dbReference type="InterPro" id="IPR043128">
    <property type="entry name" value="Rev_trsase/Diguanyl_cyclase"/>
</dbReference>
<feature type="transmembrane region" description="Helical" evidence="1">
    <location>
        <begin position="95"/>
        <end position="113"/>
    </location>
</feature>
<feature type="transmembrane region" description="Helical" evidence="1">
    <location>
        <begin position="119"/>
        <end position="137"/>
    </location>
</feature>
<dbReference type="InterPro" id="IPR000160">
    <property type="entry name" value="GGDEF_dom"/>
</dbReference>
<keyword evidence="1" id="KW-0472">Membrane</keyword>
<dbReference type="GO" id="GO:0052621">
    <property type="term" value="F:diguanylate cyclase activity"/>
    <property type="evidence" value="ECO:0007669"/>
    <property type="project" value="TreeGrafter"/>
</dbReference>
<feature type="transmembrane region" description="Helical" evidence="1">
    <location>
        <begin position="45"/>
        <end position="64"/>
    </location>
</feature>